<dbReference type="VEuPathDB" id="FungiDB:B9J08_004193"/>
<feature type="compositionally biased region" description="Basic and acidic residues" evidence="1">
    <location>
        <begin position="164"/>
        <end position="187"/>
    </location>
</feature>
<dbReference type="VEuPathDB" id="FungiDB:CJI96_0005221"/>
<feature type="compositionally biased region" description="Basic and acidic residues" evidence="1">
    <location>
        <begin position="459"/>
        <end position="477"/>
    </location>
</feature>
<feature type="region of interest" description="Disordered" evidence="1">
    <location>
        <begin position="32"/>
        <end position="63"/>
    </location>
</feature>
<sequence length="555" mass="62038">MNSSFSYMKSTPKVSCDQEDFRMFVSKSAYKRGRSKFPLQTSQLGPPPQKGPPIEVPAASKTRSPYSIAQMAAIKAMKDPEVSSSKRPANLHASLKSHENTKRAEAAAVTTRPRPIFFEPVDTKSMKRLVAKQKEVYRKTFMKPVANEQEMKPDRLSKPAQEPPFERHGKVKEKARPGNSKTKDSAKPHYTRYNILPETDLAAKSCMQPQAPPRMVDAPNKLVASYACKRAASSKDNRLLVLGDQLHHHDCKTSFHYFMHINKLQYPSSFNPYHNCCGELVPIGKDSPEMIERESRNVAMLKEKYHSPSKYDDRNPFEISKLFLQAKSVADVRSSTKANACTVVSEPVAKAVVEPKVASTPLLPYQSSSCSSSCSDFYSNPWTDSASVFSDYSDPSYNPWADDNYSPNNLSCLSLNQTFTPCSTPPREPDAVFEVKKVTLEPLFDVNDALAYHEKDIEELEVHPSKSQPETKPKPADSVETSQSPPLKKASLVKLISSQLEDTFNVPFKRTEIHTDSAQIQIKSKIQKLNSFFSEMGAFTTVPQKKPAGKTLINA</sequence>
<protein>
    <submittedName>
        <fullName evidence="2">Uncharacterized protein</fullName>
    </submittedName>
</protein>
<evidence type="ECO:0000313" key="2">
    <source>
        <dbReference type="EMBL" id="PIS50378.1"/>
    </source>
</evidence>
<feature type="region of interest" description="Disordered" evidence="1">
    <location>
        <begin position="146"/>
        <end position="193"/>
    </location>
</feature>
<reference evidence="2" key="2">
    <citation type="submission" date="2017-11" db="EMBL/GenBank/DDBJ databases">
        <title>Candida auris genome assembly and annotation.</title>
        <authorList>
            <person name="Munoz J.F."/>
            <person name="Gade L.G."/>
            <person name="Chow N.A."/>
            <person name="Litvintseva A.P."/>
            <person name="Loparev V.N."/>
            <person name="Cuomo C.A."/>
        </authorList>
    </citation>
    <scope>NUCLEOTIDE SEQUENCE</scope>
    <source>
        <strain evidence="2">B8441</strain>
    </source>
</reference>
<name>A0A2H0ZIC6_CANAR</name>
<gene>
    <name evidence="2" type="ORF">B9J08_004193</name>
    <name evidence="3" type="ORF">CA7LBN_004316</name>
</gene>
<organism evidence="2">
    <name type="scientific">Candidozyma auris</name>
    <name type="common">Yeast</name>
    <name type="synonym">Candida auris</name>
    <dbReference type="NCBI Taxonomy" id="498019"/>
    <lineage>
        <taxon>Eukaryota</taxon>
        <taxon>Fungi</taxon>
        <taxon>Dikarya</taxon>
        <taxon>Ascomycota</taxon>
        <taxon>Saccharomycotina</taxon>
        <taxon>Pichiomycetes</taxon>
        <taxon>Metschnikowiaceae</taxon>
        <taxon>Candidozyma</taxon>
    </lineage>
</organism>
<reference evidence="3" key="3">
    <citation type="submission" date="2021-06" db="EMBL/GenBank/DDBJ databases">
        <title>Candida auris outbreak in lebanese hospital.</title>
        <authorList>
            <person name="Finianos M."/>
        </authorList>
    </citation>
    <scope>NUCLEOTIDE SEQUENCE</scope>
    <source>
        <strain evidence="3">CA7LBN</strain>
    </source>
</reference>
<dbReference type="AlphaFoldDB" id="A0A2H0ZIC6"/>
<feature type="region of interest" description="Disordered" evidence="1">
    <location>
        <begin position="77"/>
        <end position="108"/>
    </location>
</feature>
<proteinExistence type="predicted"/>
<dbReference type="VEuPathDB" id="FungiDB:QG37_05031"/>
<dbReference type="VEuPathDB" id="FungiDB:CJI97_004257"/>
<dbReference type="EMBL" id="PEKT02000008">
    <property type="protein sequence ID" value="PIS50378.1"/>
    <property type="molecule type" value="Genomic_DNA"/>
</dbReference>
<feature type="compositionally biased region" description="Pro residues" evidence="1">
    <location>
        <begin position="45"/>
        <end position="55"/>
    </location>
</feature>
<dbReference type="EMBL" id="CP076754">
    <property type="protein sequence ID" value="QWW25429.1"/>
    <property type="molecule type" value="Genomic_DNA"/>
</dbReference>
<dbReference type="Proteomes" id="UP000825438">
    <property type="component" value="Chromosome VI"/>
</dbReference>
<accession>A0A2H0ZIC6</accession>
<evidence type="ECO:0000256" key="1">
    <source>
        <dbReference type="SAM" id="MobiDB-lite"/>
    </source>
</evidence>
<reference evidence="2" key="1">
    <citation type="journal article" date="2017" name="Clin. Infect. Dis.">
        <title>Simultaneous emergence of multidrug-resistant Candida auris on 3 continents confirmed by whole-genome sequencing and epidemiological analyses.</title>
        <authorList>
            <person name="Lockhart S.R."/>
            <person name="Etienne K.A."/>
            <person name="Vallabhaneni S."/>
            <person name="Farooqi J."/>
            <person name="Chowdhary A."/>
            <person name="Govender N.P."/>
            <person name="Colombo A.L."/>
            <person name="Calvo B."/>
            <person name="Cuomo C.A."/>
            <person name="Desjardins C.A."/>
            <person name="Berkow E.L."/>
            <person name="Castanheira M."/>
            <person name="Magobo R.E."/>
            <person name="Jabeen K."/>
            <person name="Asghar R.J."/>
            <person name="Meis J.F."/>
            <person name="Jackson B."/>
            <person name="Chiller T."/>
            <person name="Litvintseva A.P."/>
        </authorList>
    </citation>
    <scope>NUCLEOTIDE SEQUENCE [LARGE SCALE GENOMIC DNA]</scope>
    <source>
        <strain evidence="2">B8441</strain>
    </source>
</reference>
<feature type="compositionally biased region" description="Basic and acidic residues" evidence="1">
    <location>
        <begin position="96"/>
        <end position="105"/>
    </location>
</feature>
<dbReference type="VEuPathDB" id="FungiDB:CJJ07_005352"/>
<evidence type="ECO:0000313" key="3">
    <source>
        <dbReference type="EMBL" id="QWW25429.1"/>
    </source>
</evidence>
<dbReference type="VEuPathDB" id="FungiDB:CJJ09_005227"/>
<feature type="region of interest" description="Disordered" evidence="1">
    <location>
        <begin position="459"/>
        <end position="486"/>
    </location>
</feature>